<dbReference type="AlphaFoldDB" id="E4ZGH2"/>
<keyword evidence="1" id="KW-0472">Membrane</keyword>
<dbReference type="InParanoid" id="E4ZGH2"/>
<dbReference type="EMBL" id="FP929064">
    <property type="protein sequence ID" value="CBX90392.1"/>
    <property type="molecule type" value="Genomic_DNA"/>
</dbReference>
<feature type="transmembrane region" description="Helical" evidence="1">
    <location>
        <begin position="17"/>
        <end position="39"/>
    </location>
</feature>
<organism evidence="2 3">
    <name type="scientific">Leptosphaeria maculans (strain JN3 / isolate v23.1.3 / race Av1-4-5-6-7-8)</name>
    <name type="common">Blackleg fungus</name>
    <name type="synonym">Phoma lingam</name>
    <dbReference type="NCBI Taxonomy" id="985895"/>
    <lineage>
        <taxon>Eukaryota</taxon>
        <taxon>Fungi</taxon>
        <taxon>Dikarya</taxon>
        <taxon>Ascomycota</taxon>
        <taxon>Pezizomycotina</taxon>
        <taxon>Dothideomycetes</taxon>
        <taxon>Pleosporomycetidae</taxon>
        <taxon>Pleosporales</taxon>
        <taxon>Pleosporineae</taxon>
        <taxon>Leptosphaeriaceae</taxon>
        <taxon>Plenodomus</taxon>
        <taxon>Plenodomus lingam/Leptosphaeria maculans species complex</taxon>
    </lineage>
</organism>
<protein>
    <submittedName>
        <fullName evidence="2">Uncharacterized protein</fullName>
    </submittedName>
</protein>
<dbReference type="Proteomes" id="UP000002668">
    <property type="component" value="Genome"/>
</dbReference>
<gene>
    <name evidence="2" type="ORF">LEMA_uP065180.1</name>
</gene>
<evidence type="ECO:0000313" key="2">
    <source>
        <dbReference type="EMBL" id="CBX90392.1"/>
    </source>
</evidence>
<evidence type="ECO:0000313" key="3">
    <source>
        <dbReference type="Proteomes" id="UP000002668"/>
    </source>
</evidence>
<keyword evidence="1" id="KW-1133">Transmembrane helix</keyword>
<accession>E4ZGH2</accession>
<dbReference type="HOGENOM" id="CLU_2904586_0_0_1"/>
<sequence>MVRCTGWRRSGVGAADVWVWLYLYLYLYLLYFTLSLGFVRLECAFDIDMPNSFLLRRDDRSY</sequence>
<reference evidence="3" key="1">
    <citation type="journal article" date="2011" name="Nat. Commun.">
        <title>Effector diversification within compartments of the Leptosphaeria maculans genome affected by Repeat-Induced Point mutations.</title>
        <authorList>
            <person name="Rouxel T."/>
            <person name="Grandaubert J."/>
            <person name="Hane J.K."/>
            <person name="Hoede C."/>
            <person name="van de Wouw A.P."/>
            <person name="Couloux A."/>
            <person name="Dominguez V."/>
            <person name="Anthouard V."/>
            <person name="Bally P."/>
            <person name="Bourras S."/>
            <person name="Cozijnsen A.J."/>
            <person name="Ciuffetti L.M."/>
            <person name="Degrave A."/>
            <person name="Dilmaghani A."/>
            <person name="Duret L."/>
            <person name="Fudal I."/>
            <person name="Goodwin S.B."/>
            <person name="Gout L."/>
            <person name="Glaser N."/>
            <person name="Linglin J."/>
            <person name="Kema G.H.J."/>
            <person name="Lapalu N."/>
            <person name="Lawrence C.B."/>
            <person name="May K."/>
            <person name="Meyer M."/>
            <person name="Ollivier B."/>
            <person name="Poulain J."/>
            <person name="Schoch C.L."/>
            <person name="Simon A."/>
            <person name="Spatafora J.W."/>
            <person name="Stachowiak A."/>
            <person name="Turgeon B.G."/>
            <person name="Tyler B.M."/>
            <person name="Vincent D."/>
            <person name="Weissenbach J."/>
            <person name="Amselem J."/>
            <person name="Quesneville H."/>
            <person name="Oliver R.P."/>
            <person name="Wincker P."/>
            <person name="Balesdent M.-H."/>
            <person name="Howlett B.J."/>
        </authorList>
    </citation>
    <scope>NUCLEOTIDE SEQUENCE [LARGE SCALE GENOMIC DNA]</scope>
    <source>
        <strain evidence="3">JN3 / isolate v23.1.3 / race Av1-4-5-6-7-8</strain>
    </source>
</reference>
<keyword evidence="1" id="KW-0812">Transmembrane</keyword>
<dbReference type="VEuPathDB" id="FungiDB:LEMA_uP065180.1"/>
<evidence type="ECO:0000256" key="1">
    <source>
        <dbReference type="SAM" id="Phobius"/>
    </source>
</evidence>
<name>E4ZGH2_LEPMJ</name>
<proteinExistence type="predicted"/>
<keyword evidence="3" id="KW-1185">Reference proteome</keyword>